<reference evidence="1 2" key="1">
    <citation type="journal article" date="2016" name="Microb. Cell Fact.">
        <title>Dissection of exopolysaccharide biosynthesis in Kozakia baliensis.</title>
        <authorList>
            <person name="Brandt J.U."/>
            <person name="Jakob F."/>
            <person name="Behr J."/>
            <person name="Geissler A.J."/>
            <person name="Vogel R.F."/>
        </authorList>
    </citation>
    <scope>NUCLEOTIDE SEQUENCE [LARGE SCALE GENOMIC DNA]</scope>
    <source>
        <strain evidence="1 2">DSM 14400</strain>
    </source>
</reference>
<dbReference type="STRING" id="153496.A0U89_11885"/>
<dbReference type="KEGG" id="kba:A0U89_11885"/>
<evidence type="ECO:0000313" key="2">
    <source>
        <dbReference type="Proteomes" id="UP000179145"/>
    </source>
</evidence>
<evidence type="ECO:0000313" key="1">
    <source>
        <dbReference type="EMBL" id="AOX17724.1"/>
    </source>
</evidence>
<dbReference type="AlphaFoldDB" id="A0A1D8UVP0"/>
<gene>
    <name evidence="1" type="ORF">A0U89_11885</name>
</gene>
<keyword evidence="2" id="KW-1185">Reference proteome</keyword>
<dbReference type="Proteomes" id="UP000179145">
    <property type="component" value="Chromosome"/>
</dbReference>
<accession>A0A1D8UVP0</accession>
<proteinExistence type="predicted"/>
<organism evidence="1 2">
    <name type="scientific">Kozakia baliensis</name>
    <dbReference type="NCBI Taxonomy" id="153496"/>
    <lineage>
        <taxon>Bacteria</taxon>
        <taxon>Pseudomonadati</taxon>
        <taxon>Pseudomonadota</taxon>
        <taxon>Alphaproteobacteria</taxon>
        <taxon>Acetobacterales</taxon>
        <taxon>Acetobacteraceae</taxon>
        <taxon>Kozakia</taxon>
    </lineage>
</organism>
<name>A0A1D8UVP0_9PROT</name>
<dbReference type="RefSeq" id="WP_070403275.1">
    <property type="nucleotide sequence ID" value="NZ_BJVW01000001.1"/>
</dbReference>
<sequence>MSARITKTTDKFAEMRPTPERLRRDNFQNEGDALRVVSTVQALYDAQDIGDDEKAAAERWRREHLFATLGVVDGPVRVGVTDEKGDVHTWMLSRGKCAERLSRLKDTLGLGAQVRLEMMLAREMSFSAMARLLYPSLSEARARMKVSAQCSFLLEQLVNFYRKKKI</sequence>
<dbReference type="EMBL" id="CP014674">
    <property type="protein sequence ID" value="AOX17724.1"/>
    <property type="molecule type" value="Genomic_DNA"/>
</dbReference>
<protein>
    <submittedName>
        <fullName evidence="1">Uncharacterized protein</fullName>
    </submittedName>
</protein>